<dbReference type="Proteomes" id="UP000185839">
    <property type="component" value="Unassembled WGS sequence"/>
</dbReference>
<dbReference type="STRING" id="713588.SAMN05421789_10583"/>
<evidence type="ECO:0000313" key="2">
    <source>
        <dbReference type="Proteomes" id="UP000185839"/>
    </source>
</evidence>
<protein>
    <submittedName>
        <fullName evidence="1">Uncharacterized protein</fullName>
    </submittedName>
</protein>
<gene>
    <name evidence="1" type="ORF">SAMN05421789_10583</name>
</gene>
<sequence>MHETLFGEKIGYLKILSEYDFYSNDYVLFTYLN</sequence>
<keyword evidence="2" id="KW-1185">Reference proteome</keyword>
<evidence type="ECO:0000313" key="1">
    <source>
        <dbReference type="EMBL" id="SIS72798.1"/>
    </source>
</evidence>
<reference evidence="2" key="1">
    <citation type="submission" date="2017-01" db="EMBL/GenBank/DDBJ databases">
        <authorList>
            <person name="Varghese N."/>
            <person name="Submissions S."/>
        </authorList>
    </citation>
    <scope>NUCLEOTIDE SEQUENCE [LARGE SCALE GENOMIC DNA]</scope>
    <source>
        <strain evidence="2">DSM 23145</strain>
    </source>
</reference>
<accession>A0A1N7LG31</accession>
<name>A0A1N7LG31_9FLAO</name>
<organism evidence="1 2">
    <name type="scientific">Kaistella chaponensis</name>
    <dbReference type="NCBI Taxonomy" id="713588"/>
    <lineage>
        <taxon>Bacteria</taxon>
        <taxon>Pseudomonadati</taxon>
        <taxon>Bacteroidota</taxon>
        <taxon>Flavobacteriia</taxon>
        <taxon>Flavobacteriales</taxon>
        <taxon>Weeksellaceae</taxon>
        <taxon>Chryseobacterium group</taxon>
        <taxon>Kaistella</taxon>
    </lineage>
</organism>
<dbReference type="AlphaFoldDB" id="A0A1N7LG31"/>
<proteinExistence type="predicted"/>
<dbReference type="EMBL" id="FTOI01000005">
    <property type="protein sequence ID" value="SIS72798.1"/>
    <property type="molecule type" value="Genomic_DNA"/>
</dbReference>